<dbReference type="OMA" id="WSLHGKN"/>
<proteinExistence type="predicted"/>
<dbReference type="EMBL" id="CP044418">
    <property type="protein sequence ID" value="QOY41568.1"/>
    <property type="molecule type" value="Genomic_DNA"/>
</dbReference>
<dbReference type="InterPro" id="IPR001104">
    <property type="entry name" value="3-oxo-5_a-steroid_4-DH_C"/>
</dbReference>
<organism evidence="7 8">
    <name type="scientific">Cryptosporidium parvum</name>
    <dbReference type="NCBI Taxonomy" id="5807"/>
    <lineage>
        <taxon>Eukaryota</taxon>
        <taxon>Sar</taxon>
        <taxon>Alveolata</taxon>
        <taxon>Apicomplexa</taxon>
        <taxon>Conoidasida</taxon>
        <taxon>Coccidia</taxon>
        <taxon>Eucoccidiorida</taxon>
        <taxon>Eimeriorina</taxon>
        <taxon>Cryptosporidiidae</taxon>
        <taxon>Cryptosporidium</taxon>
    </lineage>
</organism>
<evidence type="ECO:0000313" key="8">
    <source>
        <dbReference type="Proteomes" id="UP000593906"/>
    </source>
</evidence>
<dbReference type="AlphaFoldDB" id="A0A7S7LH45"/>
<feature type="transmembrane region" description="Helical" evidence="5">
    <location>
        <begin position="20"/>
        <end position="39"/>
    </location>
</feature>
<keyword evidence="3 5" id="KW-1133">Transmembrane helix</keyword>
<evidence type="ECO:0000313" key="7">
    <source>
        <dbReference type="EMBL" id="QOY41568.1"/>
    </source>
</evidence>
<keyword evidence="2 5" id="KW-0812">Transmembrane</keyword>
<protein>
    <recommendedName>
        <fullName evidence="6">3-oxo-5-alpha-steroid 4-dehydrogenase C-terminal domain-containing protein</fullName>
    </recommendedName>
</protein>
<sequence length="273" mass="31776">MQEIDYKLVNGTHSLLTTYFLVSTVAVIFSSVVRFANLITTHGKLRKKNLSSENIGSTSTDKVIYLILGLSVNKGWFRYFYLVGVFTTLICVYLGYPNCHRLLFFLIHVIRRLYEEVFISYHNTNYSKMSIFVFLFGISYYIIMPITLLATQDFYGKFVVLQYISFAAFSLVQYKSHVKLSNIRRANSEEYGIPYGGMFKFVSCPHYFSEIGIYISLFFDAIFNSNNLHIAAALLYIISCMYLNAIRAHKWYINYYKESYLSLNRKAIIPYIV</sequence>
<feature type="transmembrane region" description="Helical" evidence="5">
    <location>
        <begin position="193"/>
        <end position="216"/>
    </location>
</feature>
<keyword evidence="4 5" id="KW-0472">Membrane</keyword>
<dbReference type="GO" id="GO:0016095">
    <property type="term" value="P:polyprenol catabolic process"/>
    <property type="evidence" value="ECO:0007669"/>
    <property type="project" value="TreeGrafter"/>
</dbReference>
<dbReference type="PANTHER" id="PTHR14624:SF0">
    <property type="entry name" value="POLYPRENOL REDUCTASE"/>
    <property type="match status" value="1"/>
</dbReference>
<name>A0A7S7LH45_CRYPV</name>
<dbReference type="Pfam" id="PF02544">
    <property type="entry name" value="Steroid_dh"/>
    <property type="match status" value="1"/>
</dbReference>
<evidence type="ECO:0000256" key="1">
    <source>
        <dbReference type="ARBA" id="ARBA00004127"/>
    </source>
</evidence>
<dbReference type="VEuPathDB" id="CryptoDB:CPATCC_0023140"/>
<dbReference type="GO" id="GO:0003865">
    <property type="term" value="F:3-oxo-5-alpha-steroid 4-dehydrogenase activity"/>
    <property type="evidence" value="ECO:0007669"/>
    <property type="project" value="TreeGrafter"/>
</dbReference>
<feature type="transmembrane region" description="Helical" evidence="5">
    <location>
        <begin position="131"/>
        <end position="148"/>
    </location>
</feature>
<evidence type="ECO:0000259" key="6">
    <source>
        <dbReference type="Pfam" id="PF02544"/>
    </source>
</evidence>
<comment type="subcellular location">
    <subcellularLocation>
        <location evidence="1">Endomembrane system</location>
        <topology evidence="1">Multi-pass membrane protein</topology>
    </subcellularLocation>
</comment>
<gene>
    <name evidence="7" type="ORF">CPATCC_002137</name>
</gene>
<feature type="domain" description="3-oxo-5-alpha-steroid 4-dehydrogenase C-terminal" evidence="6">
    <location>
        <begin position="151"/>
        <end position="272"/>
    </location>
</feature>
<dbReference type="InterPro" id="IPR039698">
    <property type="entry name" value="Dfg10/SRD5A3"/>
</dbReference>
<accession>A0A7S7LH45</accession>
<dbReference type="GO" id="GO:0006488">
    <property type="term" value="P:dolichol-linked oligosaccharide biosynthetic process"/>
    <property type="evidence" value="ECO:0007669"/>
    <property type="project" value="InterPro"/>
</dbReference>
<reference evidence="7 8" key="1">
    <citation type="submission" date="2019-09" db="EMBL/GenBank/DDBJ databases">
        <title>Consistent, comparative and evidence-based genome assembly and annotation for Cryptosporidium parvum, C. hominis and C. tyzzeri.</title>
        <authorList>
            <person name="Baptista R.P."/>
            <person name="Li Y."/>
            <person name="Sateriale A."/>
            <person name="Ansell B."/>
            <person name="Jex A."/>
            <person name="Sanders M."/>
            <person name="Brooks K."/>
            <person name="Tracey A."/>
            <person name="Berriman M."/>
            <person name="Striepen B."/>
            <person name="Cotton J.A."/>
            <person name="Kissinger J.C."/>
        </authorList>
    </citation>
    <scope>NUCLEOTIDE SEQUENCE [LARGE SCALE GENOMIC DNA]</scope>
    <source>
        <strain evidence="7 8">IOWA-ATCC</strain>
    </source>
</reference>
<feature type="transmembrane region" description="Helical" evidence="5">
    <location>
        <begin position="79"/>
        <end position="96"/>
    </location>
</feature>
<evidence type="ECO:0000256" key="5">
    <source>
        <dbReference type="SAM" id="Phobius"/>
    </source>
</evidence>
<dbReference type="UniPathway" id="UPA00378"/>
<feature type="transmembrane region" description="Helical" evidence="5">
    <location>
        <begin position="228"/>
        <end position="246"/>
    </location>
</feature>
<evidence type="ECO:0000256" key="4">
    <source>
        <dbReference type="ARBA" id="ARBA00023136"/>
    </source>
</evidence>
<dbReference type="Proteomes" id="UP000593906">
    <property type="component" value="Chromosome 5"/>
</dbReference>
<dbReference type="PROSITE" id="PS50244">
    <property type="entry name" value="S5A_REDUCTASE"/>
    <property type="match status" value="1"/>
</dbReference>
<evidence type="ECO:0000256" key="3">
    <source>
        <dbReference type="ARBA" id="ARBA00022989"/>
    </source>
</evidence>
<dbReference type="PANTHER" id="PTHR14624">
    <property type="entry name" value="DFG10 PROTEIN"/>
    <property type="match status" value="1"/>
</dbReference>
<dbReference type="GO" id="GO:0005783">
    <property type="term" value="C:endoplasmic reticulum"/>
    <property type="evidence" value="ECO:0007669"/>
    <property type="project" value="TreeGrafter"/>
</dbReference>
<evidence type="ECO:0000256" key="2">
    <source>
        <dbReference type="ARBA" id="ARBA00022692"/>
    </source>
</evidence>